<feature type="region of interest" description="Disordered" evidence="2">
    <location>
        <begin position="153"/>
        <end position="196"/>
    </location>
</feature>
<dbReference type="KEGG" id="bcom:BAUCODRAFT_122656"/>
<protein>
    <submittedName>
        <fullName evidence="3">Uncharacterized protein</fullName>
    </submittedName>
</protein>
<dbReference type="AlphaFoldDB" id="M2LQG9"/>
<keyword evidence="1" id="KW-0175">Coiled coil</keyword>
<proteinExistence type="predicted"/>
<reference evidence="3 4" key="1">
    <citation type="journal article" date="2012" name="PLoS Pathog.">
        <title>Diverse lifestyles and strategies of plant pathogenesis encoded in the genomes of eighteen Dothideomycetes fungi.</title>
        <authorList>
            <person name="Ohm R.A."/>
            <person name="Feau N."/>
            <person name="Henrissat B."/>
            <person name="Schoch C.L."/>
            <person name="Horwitz B.A."/>
            <person name="Barry K.W."/>
            <person name="Condon B.J."/>
            <person name="Copeland A.C."/>
            <person name="Dhillon B."/>
            <person name="Glaser F."/>
            <person name="Hesse C.N."/>
            <person name="Kosti I."/>
            <person name="LaButti K."/>
            <person name="Lindquist E.A."/>
            <person name="Lucas S."/>
            <person name="Salamov A.A."/>
            <person name="Bradshaw R.E."/>
            <person name="Ciuffetti L."/>
            <person name="Hamelin R.C."/>
            <person name="Kema G.H.J."/>
            <person name="Lawrence C."/>
            <person name="Scott J.A."/>
            <person name="Spatafora J.W."/>
            <person name="Turgeon B.G."/>
            <person name="de Wit P.J.G.M."/>
            <person name="Zhong S."/>
            <person name="Goodwin S.B."/>
            <person name="Grigoriev I.V."/>
        </authorList>
    </citation>
    <scope>NUCLEOTIDE SEQUENCE [LARGE SCALE GENOMIC DNA]</scope>
    <source>
        <strain evidence="3 4">UAMH 10762</strain>
    </source>
</reference>
<evidence type="ECO:0000313" key="4">
    <source>
        <dbReference type="Proteomes" id="UP000011761"/>
    </source>
</evidence>
<name>M2LQG9_BAUPA</name>
<evidence type="ECO:0000313" key="3">
    <source>
        <dbReference type="EMBL" id="EMC96677.1"/>
    </source>
</evidence>
<feature type="compositionally biased region" description="Polar residues" evidence="2">
    <location>
        <begin position="175"/>
        <end position="196"/>
    </location>
</feature>
<dbReference type="EMBL" id="KB445555">
    <property type="protein sequence ID" value="EMC96677.1"/>
    <property type="molecule type" value="Genomic_DNA"/>
</dbReference>
<keyword evidence="4" id="KW-1185">Reference proteome</keyword>
<feature type="compositionally biased region" description="Low complexity" evidence="2">
    <location>
        <begin position="158"/>
        <end position="174"/>
    </location>
</feature>
<sequence length="196" mass="21819">MYLSYSTYLRLLYSTLSESIEGFTGTLHNLLLKNYTHRYEMSSAPTPTVPSVPLPLTFLGELSKVPREYVGCAVGLCLAILVLCPLWSDRITKQTQLGVEKIKASVEEQKIKQLELQLQNEAAKLQNEAAKLKVEEQKLAQLHTQLQIQRELTDRAATTSTVSTQPTQPSTPDQRATSNQTHHSRSPSLLASPTVN</sequence>
<evidence type="ECO:0000256" key="2">
    <source>
        <dbReference type="SAM" id="MobiDB-lite"/>
    </source>
</evidence>
<dbReference type="HOGENOM" id="CLU_117259_0_0_1"/>
<accession>M2LQG9</accession>
<evidence type="ECO:0000256" key="1">
    <source>
        <dbReference type="SAM" id="Coils"/>
    </source>
</evidence>
<organism evidence="3 4">
    <name type="scientific">Baudoinia panamericana (strain UAMH 10762)</name>
    <name type="common">Angels' share fungus</name>
    <name type="synonym">Baudoinia compniacensis (strain UAMH 10762)</name>
    <dbReference type="NCBI Taxonomy" id="717646"/>
    <lineage>
        <taxon>Eukaryota</taxon>
        <taxon>Fungi</taxon>
        <taxon>Dikarya</taxon>
        <taxon>Ascomycota</taxon>
        <taxon>Pezizomycotina</taxon>
        <taxon>Dothideomycetes</taxon>
        <taxon>Dothideomycetidae</taxon>
        <taxon>Mycosphaerellales</taxon>
        <taxon>Teratosphaeriaceae</taxon>
        <taxon>Baudoinia</taxon>
    </lineage>
</organism>
<feature type="coiled-coil region" evidence="1">
    <location>
        <begin position="104"/>
        <end position="152"/>
    </location>
</feature>
<gene>
    <name evidence="3" type="ORF">BAUCODRAFT_122656</name>
</gene>
<dbReference type="GeneID" id="19107708"/>
<dbReference type="RefSeq" id="XP_007676632.1">
    <property type="nucleotide sequence ID" value="XM_007678442.1"/>
</dbReference>
<dbReference type="Proteomes" id="UP000011761">
    <property type="component" value="Unassembled WGS sequence"/>
</dbReference>